<keyword evidence="7 9" id="KW-0326">Glycosidase</keyword>
<evidence type="ECO:0000256" key="5">
    <source>
        <dbReference type="ARBA" id="ARBA00023180"/>
    </source>
</evidence>
<evidence type="ECO:0000256" key="3">
    <source>
        <dbReference type="ARBA" id="ARBA00022801"/>
    </source>
</evidence>
<evidence type="ECO:0000256" key="4">
    <source>
        <dbReference type="ARBA" id="ARBA00023001"/>
    </source>
</evidence>
<name>A0ABP0D0K5_9PEZI</name>
<evidence type="ECO:0000256" key="1">
    <source>
        <dbReference type="ARBA" id="ARBA00000966"/>
    </source>
</evidence>
<keyword evidence="8 9" id="KW-0624">Polysaccharide degradation</keyword>
<comment type="similarity">
    <text evidence="2 9">Belongs to the glycosyl hydrolase 7 (cellulase C) family.</text>
</comment>
<comment type="catalytic activity">
    <reaction evidence="1">
        <text>Endohydrolysis of (1-&gt;4)-beta-D-glucosidic linkages in cellulose, lichenin and cereal beta-D-glucans.</text>
        <dbReference type="EC" id="3.2.1.4"/>
    </reaction>
</comment>
<organism evidence="10 11">
    <name type="scientific">Sporothrix eucalyptigena</name>
    <dbReference type="NCBI Taxonomy" id="1812306"/>
    <lineage>
        <taxon>Eukaryota</taxon>
        <taxon>Fungi</taxon>
        <taxon>Dikarya</taxon>
        <taxon>Ascomycota</taxon>
        <taxon>Pezizomycotina</taxon>
        <taxon>Sordariomycetes</taxon>
        <taxon>Sordariomycetidae</taxon>
        <taxon>Ophiostomatales</taxon>
        <taxon>Ophiostomataceae</taxon>
        <taxon>Sporothrix</taxon>
    </lineage>
</organism>
<dbReference type="PANTHER" id="PTHR33753:SF1">
    <property type="entry name" value="ENDO-BETA-1,4-GLUCANASE CELB"/>
    <property type="match status" value="1"/>
</dbReference>
<protein>
    <recommendedName>
        <fullName evidence="9">Glucanase</fullName>
        <ecNumber evidence="9">3.2.1.-</ecNumber>
    </recommendedName>
</protein>
<dbReference type="Gene3D" id="2.70.100.10">
    <property type="entry name" value="Glycoside hydrolase, family 7, domain"/>
    <property type="match status" value="1"/>
</dbReference>
<keyword evidence="5" id="KW-0325">Glycoprotein</keyword>
<dbReference type="InterPro" id="IPR001722">
    <property type="entry name" value="Glyco_hydro_7"/>
</dbReference>
<dbReference type="InterPro" id="IPR037019">
    <property type="entry name" value="Glyco_hydro_7_sf"/>
</dbReference>
<dbReference type="InterPro" id="IPR013320">
    <property type="entry name" value="ConA-like_dom_sf"/>
</dbReference>
<keyword evidence="4 9" id="KW-0136">Cellulose degradation</keyword>
<evidence type="ECO:0000256" key="9">
    <source>
        <dbReference type="RuleBase" id="RU361164"/>
    </source>
</evidence>
<keyword evidence="11" id="KW-1185">Reference proteome</keyword>
<dbReference type="SUPFAM" id="SSF49899">
    <property type="entry name" value="Concanavalin A-like lectins/glucanases"/>
    <property type="match status" value="1"/>
</dbReference>
<dbReference type="PRINTS" id="PR00734">
    <property type="entry name" value="GLHYDRLASE7"/>
</dbReference>
<accession>A0ABP0D0K5</accession>
<sequence length="145" mass="15745">MTVDTSRPFTVVTQFPTDDSGTLSEFRRLYVQDGNVIQNSVATPSSYPQVNAIDDDYCEYAGGSEFLRLGATQGMGEAMARDMVLSVSVWWDNSTYMNWLDSGSAGPCGATEGTPANITANQPDTAVTFNNIKWGEIGSTYLKCK</sequence>
<evidence type="ECO:0000256" key="6">
    <source>
        <dbReference type="ARBA" id="ARBA00023277"/>
    </source>
</evidence>
<dbReference type="Pfam" id="PF00840">
    <property type="entry name" value="Glyco_hydro_7"/>
    <property type="match status" value="1"/>
</dbReference>
<proteinExistence type="inferred from homology"/>
<comment type="caution">
    <text evidence="10">The sequence shown here is derived from an EMBL/GenBank/DDBJ whole genome shotgun (WGS) entry which is preliminary data.</text>
</comment>
<evidence type="ECO:0000256" key="8">
    <source>
        <dbReference type="ARBA" id="ARBA00023326"/>
    </source>
</evidence>
<dbReference type="Proteomes" id="UP001642482">
    <property type="component" value="Unassembled WGS sequence"/>
</dbReference>
<dbReference type="EMBL" id="CAWUHD010000198">
    <property type="protein sequence ID" value="CAK7237939.1"/>
    <property type="molecule type" value="Genomic_DNA"/>
</dbReference>
<gene>
    <name evidence="10" type="ORF">SEUCBS140593_010213</name>
</gene>
<keyword evidence="3 9" id="KW-0378">Hydrolase</keyword>
<keyword evidence="6" id="KW-0119">Carbohydrate metabolism</keyword>
<evidence type="ECO:0000313" key="11">
    <source>
        <dbReference type="Proteomes" id="UP001642482"/>
    </source>
</evidence>
<evidence type="ECO:0000256" key="7">
    <source>
        <dbReference type="ARBA" id="ARBA00023295"/>
    </source>
</evidence>
<reference evidence="10 11" key="1">
    <citation type="submission" date="2024-01" db="EMBL/GenBank/DDBJ databases">
        <authorList>
            <person name="Allen C."/>
            <person name="Tagirdzhanova G."/>
        </authorList>
    </citation>
    <scope>NUCLEOTIDE SEQUENCE [LARGE SCALE GENOMIC DNA]</scope>
</reference>
<dbReference type="PANTHER" id="PTHR33753">
    <property type="entry name" value="1,4-BETA-D-GLUCAN CELLOBIOHYDROLASE B"/>
    <property type="match status" value="1"/>
</dbReference>
<evidence type="ECO:0000313" key="10">
    <source>
        <dbReference type="EMBL" id="CAK7237939.1"/>
    </source>
</evidence>
<dbReference type="EC" id="3.2.1.-" evidence="9"/>
<evidence type="ECO:0000256" key="2">
    <source>
        <dbReference type="ARBA" id="ARBA00006044"/>
    </source>
</evidence>